<organism evidence="2 3">
    <name type="scientific">Sorangium cellulosum</name>
    <name type="common">Polyangium cellulosum</name>
    <dbReference type="NCBI Taxonomy" id="56"/>
    <lineage>
        <taxon>Bacteria</taxon>
        <taxon>Pseudomonadati</taxon>
        <taxon>Myxococcota</taxon>
        <taxon>Polyangia</taxon>
        <taxon>Polyangiales</taxon>
        <taxon>Polyangiaceae</taxon>
        <taxon>Sorangium</taxon>
    </lineage>
</organism>
<evidence type="ECO:0000313" key="2">
    <source>
        <dbReference type="EMBL" id="AUX29222.1"/>
    </source>
</evidence>
<sequence length="349" mass="38013">MAKQGKDYERWVKAAAETGRTDNPLKVPYDVAVREAVAAAAFVENYWEPDGDRPGLKRVKSRLPASTSEDLLSIVHAVQEAQTRLLLIVDPAVTDVGERARFVVDELESALEFLLDDDVDEPADAQLARIKEFHAQDGQRSSALSQALRDYAGLAEALKDRLVEADEEFDVRLIAEARKLAEDLQRRAMETVPEGVASAAAATIRNQMLHLMVDRVAAIRKTAAHVFRRHSEIVREVTSAYERRRRVAARREKARKAAEAGPVDGKPAPAPAPATPAPAPAAPRPRPPRHRPALGPRNPGRLAARAAPHRIPGRTSGGGTSSRASGRPAPAGRRETVRRTACPPKSGTW</sequence>
<name>A0A4V0NFC8_SORCE</name>
<feature type="region of interest" description="Disordered" evidence="1">
    <location>
        <begin position="242"/>
        <end position="349"/>
    </location>
</feature>
<feature type="compositionally biased region" description="Pro residues" evidence="1">
    <location>
        <begin position="268"/>
        <end position="285"/>
    </location>
</feature>
<reference evidence="2 3" key="1">
    <citation type="submission" date="2015-09" db="EMBL/GenBank/DDBJ databases">
        <title>Sorangium comparison.</title>
        <authorList>
            <person name="Zaburannyi N."/>
            <person name="Bunk B."/>
            <person name="Overmann J."/>
            <person name="Mueller R."/>
        </authorList>
    </citation>
    <scope>NUCLEOTIDE SEQUENCE [LARGE SCALE GENOMIC DNA]</scope>
    <source>
        <strain evidence="2 3">So ce836</strain>
    </source>
</reference>
<gene>
    <name evidence="2" type="ORF">SOCE836_013100</name>
</gene>
<dbReference type="AlphaFoldDB" id="A0A4V0NFC8"/>
<feature type="compositionally biased region" description="Basic and acidic residues" evidence="1">
    <location>
        <begin position="249"/>
        <end position="258"/>
    </location>
</feature>
<dbReference type="RefSeq" id="WP_237245091.1">
    <property type="nucleotide sequence ID" value="NZ_CP012672.1"/>
</dbReference>
<proteinExistence type="predicted"/>
<evidence type="ECO:0000313" key="3">
    <source>
        <dbReference type="Proteomes" id="UP000295497"/>
    </source>
</evidence>
<accession>A0A4V0NFC8</accession>
<evidence type="ECO:0000256" key="1">
    <source>
        <dbReference type="SAM" id="MobiDB-lite"/>
    </source>
</evidence>
<dbReference type="Proteomes" id="UP000295497">
    <property type="component" value="Chromosome"/>
</dbReference>
<dbReference type="EMBL" id="CP012672">
    <property type="protein sequence ID" value="AUX29222.1"/>
    <property type="molecule type" value="Genomic_DNA"/>
</dbReference>
<protein>
    <submittedName>
        <fullName evidence="2">Uncharacterized protein</fullName>
    </submittedName>
</protein>
<feature type="compositionally biased region" description="Low complexity" evidence="1">
    <location>
        <begin position="321"/>
        <end position="331"/>
    </location>
</feature>